<feature type="non-terminal residue" evidence="2">
    <location>
        <position position="1"/>
    </location>
</feature>
<gene>
    <name evidence="2" type="ORF">POCULU_LOCUS10865</name>
</gene>
<evidence type="ECO:0000256" key="1">
    <source>
        <dbReference type="SAM" id="MobiDB-lite"/>
    </source>
</evidence>
<feature type="non-terminal residue" evidence="2">
    <location>
        <position position="50"/>
    </location>
</feature>
<keyword evidence="3" id="KW-1185">Reference proteome</keyword>
<reference evidence="2" key="1">
    <citation type="submission" date="2021-06" db="EMBL/GenBank/DDBJ databases">
        <authorList>
            <person name="Kallberg Y."/>
            <person name="Tangrot J."/>
            <person name="Rosling A."/>
        </authorList>
    </citation>
    <scope>NUCLEOTIDE SEQUENCE</scope>
    <source>
        <strain evidence="2">IA702</strain>
    </source>
</reference>
<proteinExistence type="predicted"/>
<sequence>VCPDTNSSKSSADSDSPIKSPDITHSNFESSSDSDYEPVAGPSNPLPRTY</sequence>
<feature type="region of interest" description="Disordered" evidence="1">
    <location>
        <begin position="1"/>
        <end position="50"/>
    </location>
</feature>
<organism evidence="2 3">
    <name type="scientific">Paraglomus occultum</name>
    <dbReference type="NCBI Taxonomy" id="144539"/>
    <lineage>
        <taxon>Eukaryota</taxon>
        <taxon>Fungi</taxon>
        <taxon>Fungi incertae sedis</taxon>
        <taxon>Mucoromycota</taxon>
        <taxon>Glomeromycotina</taxon>
        <taxon>Glomeromycetes</taxon>
        <taxon>Paraglomerales</taxon>
        <taxon>Paraglomeraceae</taxon>
        <taxon>Paraglomus</taxon>
    </lineage>
</organism>
<protein>
    <submittedName>
        <fullName evidence="2">10538_t:CDS:1</fullName>
    </submittedName>
</protein>
<evidence type="ECO:0000313" key="2">
    <source>
        <dbReference type="EMBL" id="CAG8669096.1"/>
    </source>
</evidence>
<feature type="compositionally biased region" description="Polar residues" evidence="1">
    <location>
        <begin position="24"/>
        <end position="33"/>
    </location>
</feature>
<accession>A0A9N9E9Y2</accession>
<comment type="caution">
    <text evidence="2">The sequence shown here is derived from an EMBL/GenBank/DDBJ whole genome shotgun (WGS) entry which is preliminary data.</text>
</comment>
<feature type="compositionally biased region" description="Low complexity" evidence="1">
    <location>
        <begin position="7"/>
        <end position="23"/>
    </location>
</feature>
<dbReference type="EMBL" id="CAJVPJ010006488">
    <property type="protein sequence ID" value="CAG8669096.1"/>
    <property type="molecule type" value="Genomic_DNA"/>
</dbReference>
<dbReference type="Proteomes" id="UP000789572">
    <property type="component" value="Unassembled WGS sequence"/>
</dbReference>
<evidence type="ECO:0000313" key="3">
    <source>
        <dbReference type="Proteomes" id="UP000789572"/>
    </source>
</evidence>
<name>A0A9N9E9Y2_9GLOM</name>
<dbReference type="AlphaFoldDB" id="A0A9N9E9Y2"/>